<evidence type="ECO:0000259" key="9">
    <source>
        <dbReference type="Pfam" id="PF08743"/>
    </source>
</evidence>
<dbReference type="OMA" id="RVCIRKK"/>
<dbReference type="Proteomes" id="UP000054558">
    <property type="component" value="Unassembled WGS sequence"/>
</dbReference>
<keyword evidence="5 7" id="KW-0234">DNA repair</keyword>
<dbReference type="PANTHER" id="PTHR16140">
    <property type="entry name" value="NON-STRUCTURAL MAINTENANCE OF CHROMOSOMES ELEMENT 4"/>
    <property type="match status" value="1"/>
</dbReference>
<accession>A0A1Y1HTP6</accession>
<evidence type="ECO:0000256" key="5">
    <source>
        <dbReference type="ARBA" id="ARBA00023204"/>
    </source>
</evidence>
<feature type="domain" description="Non-structural maintenance of chromosome element 4 C-terminal" evidence="9">
    <location>
        <begin position="213"/>
        <end position="293"/>
    </location>
</feature>
<feature type="compositionally biased region" description="Polar residues" evidence="8">
    <location>
        <begin position="9"/>
        <end position="18"/>
    </location>
</feature>
<dbReference type="Pfam" id="PF08743">
    <property type="entry name" value="Nse4_C"/>
    <property type="match status" value="1"/>
</dbReference>
<keyword evidence="3 7" id="KW-0227">DNA damage</keyword>
<evidence type="ECO:0000313" key="11">
    <source>
        <dbReference type="Proteomes" id="UP000054558"/>
    </source>
</evidence>
<comment type="subunit">
    <text evidence="7">Component of the SMC5-SMC6 complex.</text>
</comment>
<reference evidence="10 11" key="1">
    <citation type="journal article" date="2014" name="Nat. Commun.">
        <title>Klebsormidium flaccidum genome reveals primary factors for plant terrestrial adaptation.</title>
        <authorList>
            <person name="Hori K."/>
            <person name="Maruyama F."/>
            <person name="Fujisawa T."/>
            <person name="Togashi T."/>
            <person name="Yamamoto N."/>
            <person name="Seo M."/>
            <person name="Sato S."/>
            <person name="Yamada T."/>
            <person name="Mori H."/>
            <person name="Tajima N."/>
            <person name="Moriyama T."/>
            <person name="Ikeuchi M."/>
            <person name="Watanabe M."/>
            <person name="Wada H."/>
            <person name="Kobayashi K."/>
            <person name="Saito M."/>
            <person name="Masuda T."/>
            <person name="Sasaki-Sekimoto Y."/>
            <person name="Mashiguchi K."/>
            <person name="Awai K."/>
            <person name="Shimojima M."/>
            <person name="Masuda S."/>
            <person name="Iwai M."/>
            <person name="Nobusawa T."/>
            <person name="Narise T."/>
            <person name="Kondo S."/>
            <person name="Saito H."/>
            <person name="Sato R."/>
            <person name="Murakawa M."/>
            <person name="Ihara Y."/>
            <person name="Oshima-Yamada Y."/>
            <person name="Ohtaka K."/>
            <person name="Satoh M."/>
            <person name="Sonobe K."/>
            <person name="Ishii M."/>
            <person name="Ohtani R."/>
            <person name="Kanamori-Sato M."/>
            <person name="Honoki R."/>
            <person name="Miyazaki D."/>
            <person name="Mochizuki H."/>
            <person name="Umetsu J."/>
            <person name="Higashi K."/>
            <person name="Shibata D."/>
            <person name="Kamiya Y."/>
            <person name="Sato N."/>
            <person name="Nakamura Y."/>
            <person name="Tabata S."/>
            <person name="Ida S."/>
            <person name="Kurokawa K."/>
            <person name="Ohta H."/>
        </authorList>
    </citation>
    <scope>NUCLEOTIDE SEQUENCE [LARGE SCALE GENOMIC DNA]</scope>
    <source>
        <strain evidence="10 11">NIES-2285</strain>
    </source>
</reference>
<dbReference type="OrthoDB" id="361242at2759"/>
<dbReference type="AlphaFoldDB" id="A0A1Y1HTP6"/>
<evidence type="ECO:0000256" key="7">
    <source>
        <dbReference type="RuleBase" id="RU365071"/>
    </source>
</evidence>
<keyword evidence="6 7" id="KW-0539">Nucleus</keyword>
<feature type="region of interest" description="Disordered" evidence="8">
    <location>
        <begin position="150"/>
        <end position="196"/>
    </location>
</feature>
<evidence type="ECO:0000256" key="3">
    <source>
        <dbReference type="ARBA" id="ARBA00022763"/>
    </source>
</evidence>
<evidence type="ECO:0000313" key="10">
    <source>
        <dbReference type="EMBL" id="GAQ81212.1"/>
    </source>
</evidence>
<dbReference type="GO" id="GO:0006281">
    <property type="term" value="P:DNA repair"/>
    <property type="evidence" value="ECO:0000318"/>
    <property type="project" value="GO_Central"/>
</dbReference>
<comment type="similarity">
    <text evidence="2 7">Belongs to the NSE4 family.</text>
</comment>
<evidence type="ECO:0000256" key="2">
    <source>
        <dbReference type="ARBA" id="ARBA00008997"/>
    </source>
</evidence>
<evidence type="ECO:0000256" key="4">
    <source>
        <dbReference type="ARBA" id="ARBA00023172"/>
    </source>
</evidence>
<dbReference type="GO" id="GO:0005634">
    <property type="term" value="C:nucleus"/>
    <property type="evidence" value="ECO:0000318"/>
    <property type="project" value="GO_Central"/>
</dbReference>
<evidence type="ECO:0000256" key="1">
    <source>
        <dbReference type="ARBA" id="ARBA00004123"/>
    </source>
</evidence>
<dbReference type="STRING" id="105231.A0A1Y1HTP6"/>
<comment type="subcellular location">
    <subcellularLocation>
        <location evidence="1 7">Nucleus</location>
    </subcellularLocation>
</comment>
<dbReference type="GO" id="GO:0030915">
    <property type="term" value="C:Smc5-Smc6 complex"/>
    <property type="evidence" value="ECO:0000318"/>
    <property type="project" value="GO_Central"/>
</dbReference>
<name>A0A1Y1HTP6_KLENI</name>
<protein>
    <recommendedName>
        <fullName evidence="7">Non-structural maintenance of chromosomes element 4</fullName>
    </recommendedName>
</protein>
<feature type="region of interest" description="Disordered" evidence="8">
    <location>
        <begin position="294"/>
        <end position="360"/>
    </location>
</feature>
<proteinExistence type="inferred from homology"/>
<evidence type="ECO:0000256" key="6">
    <source>
        <dbReference type="ARBA" id="ARBA00023242"/>
    </source>
</evidence>
<dbReference type="EMBL" id="DF237023">
    <property type="protein sequence ID" value="GAQ81212.1"/>
    <property type="molecule type" value="Genomic_DNA"/>
</dbReference>
<dbReference type="InterPro" id="IPR027786">
    <property type="entry name" value="Nse4/EID"/>
</dbReference>
<evidence type="ECO:0000256" key="8">
    <source>
        <dbReference type="SAM" id="MobiDB-lite"/>
    </source>
</evidence>
<gene>
    <name evidence="10" type="ORF">KFL_000740130</name>
</gene>
<dbReference type="GO" id="GO:0006310">
    <property type="term" value="P:DNA recombination"/>
    <property type="evidence" value="ECO:0007669"/>
    <property type="project" value="UniProtKB-UniRule"/>
</dbReference>
<feature type="region of interest" description="Disordered" evidence="8">
    <location>
        <begin position="1"/>
        <end position="27"/>
    </location>
</feature>
<feature type="compositionally biased region" description="Basic residues" evidence="8">
    <location>
        <begin position="160"/>
        <end position="172"/>
    </location>
</feature>
<sequence length="360" mass="40966">MARGGDAGPSSQQVQQTQADRRKLREDYRKLKDRAAAQKDELLQPESHKLQEALLEADALHQQVRKPREQKADADLLAQLTEVTLQAAKQLRPDASLCTPTAFLGRLMTHFTGGMDMEEEEEVSPERFDWQNAGRMIGMPLLASAPGITCMLGPLDSQPKQRKQPQQRAKRKRPEEQTNPDEIVEQTQDGKEKETDANMTTMFEILRRNHGGIPFERLFLNKKSFSQTIENQFSLSFLIKDGRASTRKMDDGTILVEPRNAPSKEELGTGKAETSAFMAKFQYKDWLDLKEKCPGSDYMPTRKGANEPAQPPRNGTPVRKGQGKFRPRENSYSQQPVEEESEEEEEEALVVNRRRKKQRS</sequence>
<comment type="function">
    <text evidence="7">Component of the SMC5-SMC6 complex, that promotes sister chromatid alignment after DNA damage and facilitates double-stranded DNA breaks (DSBs) repair via homologous recombination between sister chromatids.</text>
</comment>
<keyword evidence="11" id="KW-1185">Reference proteome</keyword>
<feature type="compositionally biased region" description="Acidic residues" evidence="8">
    <location>
        <begin position="337"/>
        <end position="348"/>
    </location>
</feature>
<dbReference type="InterPro" id="IPR014854">
    <property type="entry name" value="Nse4_C"/>
</dbReference>
<keyword evidence="4 7" id="KW-0233">DNA recombination</keyword>
<organism evidence="10 11">
    <name type="scientific">Klebsormidium nitens</name>
    <name type="common">Green alga</name>
    <name type="synonym">Ulothrix nitens</name>
    <dbReference type="NCBI Taxonomy" id="105231"/>
    <lineage>
        <taxon>Eukaryota</taxon>
        <taxon>Viridiplantae</taxon>
        <taxon>Streptophyta</taxon>
        <taxon>Klebsormidiophyceae</taxon>
        <taxon>Klebsormidiales</taxon>
        <taxon>Klebsormidiaceae</taxon>
        <taxon>Klebsormidium</taxon>
    </lineage>
</organism>
<dbReference type="PANTHER" id="PTHR16140:SF0">
    <property type="entry name" value="NON-STRUCTURAL MAINTENANCE OF CHROMOSOMES ELEMENT 4"/>
    <property type="match status" value="1"/>
</dbReference>